<dbReference type="Pfam" id="PF00175">
    <property type="entry name" value="NAD_binding_1"/>
    <property type="match status" value="1"/>
</dbReference>
<evidence type="ECO:0000256" key="1">
    <source>
        <dbReference type="PIRSR" id="PIRSR006816-1"/>
    </source>
</evidence>
<dbReference type="Pfam" id="PF10418">
    <property type="entry name" value="DHODB_Fe-S_bind"/>
    <property type="match status" value="1"/>
</dbReference>
<feature type="binding site" evidence="2">
    <location>
        <position position="231"/>
    </location>
    <ligand>
        <name>[2Fe-2S] cluster</name>
        <dbReference type="ChEBI" id="CHEBI:190135"/>
    </ligand>
</feature>
<feature type="binding site" evidence="1">
    <location>
        <begin position="70"/>
        <end position="71"/>
    </location>
    <ligand>
        <name>FAD</name>
        <dbReference type="ChEBI" id="CHEBI:57692"/>
    </ligand>
</feature>
<dbReference type="SUPFAM" id="SSF52343">
    <property type="entry name" value="Ferredoxin reductase-like, C-terminal NADP-linked domain"/>
    <property type="match status" value="1"/>
</dbReference>
<dbReference type="Gene3D" id="3.40.50.80">
    <property type="entry name" value="Nucleotide-binding domain of ferredoxin-NADP reductase (FNR) module"/>
    <property type="match status" value="1"/>
</dbReference>
<dbReference type="PIRSF" id="PIRSF006816">
    <property type="entry name" value="Cyc3_hyd_g"/>
    <property type="match status" value="1"/>
</dbReference>
<feature type="binding site" evidence="2">
    <location>
        <position position="246"/>
    </location>
    <ligand>
        <name>[2Fe-2S] cluster</name>
        <dbReference type="ChEBI" id="CHEBI:190135"/>
    </ligand>
</feature>
<comment type="cofactor">
    <cofactor evidence="2">
        <name>[2Fe-2S] cluster</name>
        <dbReference type="ChEBI" id="CHEBI:190135"/>
    </cofactor>
    <text evidence="2">Binds 1 [2Fe-2S] cluster per subunit.</text>
</comment>
<dbReference type="GO" id="GO:0051537">
    <property type="term" value="F:2 iron, 2 sulfur cluster binding"/>
    <property type="evidence" value="ECO:0007669"/>
    <property type="project" value="UniProtKB-KW"/>
</dbReference>
<keyword evidence="1" id="KW-0274">FAD</keyword>
<dbReference type="InterPro" id="IPR039261">
    <property type="entry name" value="FNR_nucleotide-bd"/>
</dbReference>
<keyword evidence="2" id="KW-0411">Iron-sulfur</keyword>
<dbReference type="GO" id="GO:0016491">
    <property type="term" value="F:oxidoreductase activity"/>
    <property type="evidence" value="ECO:0007669"/>
    <property type="project" value="InterPro"/>
</dbReference>
<protein>
    <submittedName>
        <fullName evidence="5">Dihydroorotate dehydrogenase B (NAD(+)), electron transfer subunit</fullName>
    </submittedName>
</protein>
<name>A0AA96V500_9EURY</name>
<evidence type="ECO:0000313" key="5">
    <source>
        <dbReference type="EMBL" id="WNY25113.1"/>
    </source>
</evidence>
<reference evidence="5 6" key="1">
    <citation type="submission" date="2023-07" db="EMBL/GenBank/DDBJ databases">
        <title>Closed genoem sequence of Methanosarcinaceae archaeon Ac7.</title>
        <authorList>
            <person name="Poehlein A."/>
            <person name="Protasov E."/>
            <person name="Platt K."/>
            <person name="Reeh H."/>
            <person name="Daniel R."/>
            <person name="Brune A."/>
        </authorList>
    </citation>
    <scope>NUCLEOTIDE SEQUENCE [LARGE SCALE GENOMIC DNA]</scope>
    <source>
        <strain evidence="5 6">Ac7</strain>
    </source>
</reference>
<dbReference type="InterPro" id="IPR019480">
    <property type="entry name" value="Dihydroorotate_DH_Fe-S-bd"/>
</dbReference>
<dbReference type="CDD" id="cd06219">
    <property type="entry name" value="DHOD_e_trans_like1"/>
    <property type="match status" value="1"/>
</dbReference>
<dbReference type="GO" id="GO:0050660">
    <property type="term" value="F:flavin adenine dinucleotide binding"/>
    <property type="evidence" value="ECO:0007669"/>
    <property type="project" value="InterPro"/>
</dbReference>
<dbReference type="EMBL" id="CP131060">
    <property type="protein sequence ID" value="WNY25113.1"/>
    <property type="molecule type" value="Genomic_DNA"/>
</dbReference>
<keyword evidence="2" id="KW-0408">Iron</keyword>
<keyword evidence="2" id="KW-0479">Metal-binding</keyword>
<dbReference type="GO" id="GO:0006221">
    <property type="term" value="P:pyrimidine nucleotide biosynthetic process"/>
    <property type="evidence" value="ECO:0007669"/>
    <property type="project" value="InterPro"/>
</dbReference>
<dbReference type="SUPFAM" id="SSF63380">
    <property type="entry name" value="Riboflavin synthase domain-like"/>
    <property type="match status" value="1"/>
</dbReference>
<dbReference type="InterPro" id="IPR050353">
    <property type="entry name" value="PyrK_electron_transfer"/>
</dbReference>
<comment type="cofactor">
    <cofactor evidence="1">
        <name>FAD</name>
        <dbReference type="ChEBI" id="CHEBI:57692"/>
    </cofactor>
    <text evidence="1">Binds 1 FAD per subunit.</text>
</comment>
<dbReference type="AlphaFoldDB" id="A0AA96V500"/>
<evidence type="ECO:0000259" key="3">
    <source>
        <dbReference type="Pfam" id="PF00175"/>
    </source>
</evidence>
<dbReference type="PANTHER" id="PTHR43513:SF3">
    <property type="entry name" value="DIHYDROOROTATE DEHYDROGENASE B (NAD(+)), ELECTRON TRANSFER SUBUNIT-RELATED"/>
    <property type="match status" value="1"/>
</dbReference>
<evidence type="ECO:0000313" key="6">
    <source>
        <dbReference type="Proteomes" id="UP001303587"/>
    </source>
</evidence>
<dbReference type="NCBIfam" id="NF004862">
    <property type="entry name" value="PRK06222.1"/>
    <property type="match status" value="1"/>
</dbReference>
<dbReference type="InterPro" id="IPR001433">
    <property type="entry name" value="OxRdtase_FAD/NAD-bd"/>
</dbReference>
<dbReference type="PANTHER" id="PTHR43513">
    <property type="entry name" value="DIHYDROOROTATE DEHYDROGENASE B (NAD(+)), ELECTRON TRANSFER SUBUNIT"/>
    <property type="match status" value="1"/>
</dbReference>
<accession>A0AA96V500</accession>
<keyword evidence="6" id="KW-1185">Reference proteome</keyword>
<feature type="binding site" evidence="2">
    <location>
        <position position="234"/>
    </location>
    <ligand>
        <name>[2Fe-2S] cluster</name>
        <dbReference type="ChEBI" id="CHEBI:190135"/>
    </ligand>
</feature>
<dbReference type="Proteomes" id="UP001303587">
    <property type="component" value="Chromosome"/>
</dbReference>
<dbReference type="InterPro" id="IPR012165">
    <property type="entry name" value="Cyt_c3_hydrogenase_gsu"/>
</dbReference>
<dbReference type="Gene3D" id="2.40.30.10">
    <property type="entry name" value="Translation factors"/>
    <property type="match status" value="1"/>
</dbReference>
<dbReference type="InterPro" id="IPR017938">
    <property type="entry name" value="Riboflavin_synthase-like_b-brl"/>
</dbReference>
<dbReference type="GO" id="GO:0046872">
    <property type="term" value="F:metal ion binding"/>
    <property type="evidence" value="ECO:0007669"/>
    <property type="project" value="UniProtKB-KW"/>
</dbReference>
<feature type="domain" description="Dihydroorotate dehydrogenase electron transfer subunit iron-sulphur cluster binding" evidence="4">
    <location>
        <begin position="221"/>
        <end position="257"/>
    </location>
</feature>
<dbReference type="GeneID" id="89229769"/>
<sequence length="292" mass="31532">MPFKILEKEELATGVFKMVIDAPDVAKAAKAGQFVMVRTFADSERIPLTIADFDSKTGTITMAVQALGKGTKQLTKLIPGDNIADFTGPLGTPADVKKIGTVILVGGGVGIAPIYPQIRAYKEAGNRVISIIGARNKGLLMMEKEFEEESDEFYVTTDDGSKGHHGFVTDVVKQLLDKERAGEYNGPKIGRVVVIGPPILMKVATNMMAAYPDVEIIVSINSMMVDGTGMCGGCRVMVGSVPKFACVDGPEFDGRLVDFDTVMNRLMIYKKEETEASKKYDEECEGGICSKL</sequence>
<evidence type="ECO:0000259" key="4">
    <source>
        <dbReference type="Pfam" id="PF10418"/>
    </source>
</evidence>
<dbReference type="RefSeq" id="WP_338103157.1">
    <property type="nucleotide sequence ID" value="NZ_CP131060.1"/>
</dbReference>
<keyword evidence="1" id="KW-0285">Flavoprotein</keyword>
<feature type="domain" description="Oxidoreductase FAD/NAD(P)-binding" evidence="3">
    <location>
        <begin position="104"/>
        <end position="204"/>
    </location>
</feature>
<gene>
    <name evidence="5" type="ORF">MsAc7_06550</name>
</gene>
<organism evidence="5 6">
    <name type="scientific">Methanolapillus millepedarum</name>
    <dbReference type="NCBI Taxonomy" id="3028296"/>
    <lineage>
        <taxon>Archaea</taxon>
        <taxon>Methanobacteriati</taxon>
        <taxon>Methanobacteriota</taxon>
        <taxon>Stenosarchaea group</taxon>
        <taxon>Methanomicrobia</taxon>
        <taxon>Methanosarcinales</taxon>
        <taxon>Methanosarcinaceae</taxon>
        <taxon>Methanolapillus</taxon>
    </lineage>
</organism>
<proteinExistence type="predicted"/>
<keyword evidence="2" id="KW-0001">2Fe-2S</keyword>
<evidence type="ECO:0000256" key="2">
    <source>
        <dbReference type="PIRSR" id="PIRSR006816-2"/>
    </source>
</evidence>